<name>A0ACC2CUY7_DIPCM</name>
<sequence>MFVRLLLMNVRNNIKFDWHFIANLSSLLYKPIDTFCHFTFNLLLTCTCNNSLRLAPFLHKSWDHVMTYNTDLIVNSWLLNEIKKGLNHIPTKKPNLIEAYLAIEEVWFELVDILCFSTKTTEYS</sequence>
<accession>A0ACC2CUY7</accession>
<proteinExistence type="predicted"/>
<evidence type="ECO:0000313" key="1">
    <source>
        <dbReference type="EMBL" id="KAJ7545861.1"/>
    </source>
</evidence>
<keyword evidence="2" id="KW-1185">Reference proteome</keyword>
<protein>
    <submittedName>
        <fullName evidence="1">Uncharacterized protein</fullName>
    </submittedName>
</protein>
<dbReference type="Proteomes" id="UP001162992">
    <property type="component" value="Chromosome 8"/>
</dbReference>
<reference evidence="2" key="1">
    <citation type="journal article" date="2024" name="Proc. Natl. Acad. Sci. U.S.A.">
        <title>Extraordinary preservation of gene collinearity over three hundred million years revealed in homosporous lycophytes.</title>
        <authorList>
            <person name="Li C."/>
            <person name="Wickell D."/>
            <person name="Kuo L.Y."/>
            <person name="Chen X."/>
            <person name="Nie B."/>
            <person name="Liao X."/>
            <person name="Peng D."/>
            <person name="Ji J."/>
            <person name="Jenkins J."/>
            <person name="Williams M."/>
            <person name="Shu S."/>
            <person name="Plott C."/>
            <person name="Barry K."/>
            <person name="Rajasekar S."/>
            <person name="Grimwood J."/>
            <person name="Han X."/>
            <person name="Sun S."/>
            <person name="Hou Z."/>
            <person name="He W."/>
            <person name="Dai G."/>
            <person name="Sun C."/>
            <person name="Schmutz J."/>
            <person name="Leebens-Mack J.H."/>
            <person name="Li F.W."/>
            <person name="Wang L."/>
        </authorList>
    </citation>
    <scope>NUCLEOTIDE SEQUENCE [LARGE SCALE GENOMIC DNA]</scope>
    <source>
        <strain evidence="2">cv. PW_Plant_1</strain>
    </source>
</reference>
<organism evidence="1 2">
    <name type="scientific">Diphasiastrum complanatum</name>
    <name type="common">Issler's clubmoss</name>
    <name type="synonym">Lycopodium complanatum</name>
    <dbReference type="NCBI Taxonomy" id="34168"/>
    <lineage>
        <taxon>Eukaryota</taxon>
        <taxon>Viridiplantae</taxon>
        <taxon>Streptophyta</taxon>
        <taxon>Embryophyta</taxon>
        <taxon>Tracheophyta</taxon>
        <taxon>Lycopodiopsida</taxon>
        <taxon>Lycopodiales</taxon>
        <taxon>Lycopodiaceae</taxon>
        <taxon>Lycopodioideae</taxon>
        <taxon>Diphasiastrum</taxon>
    </lineage>
</organism>
<comment type="caution">
    <text evidence="1">The sequence shown here is derived from an EMBL/GenBank/DDBJ whole genome shotgun (WGS) entry which is preliminary data.</text>
</comment>
<dbReference type="EMBL" id="CM055099">
    <property type="protein sequence ID" value="KAJ7545861.1"/>
    <property type="molecule type" value="Genomic_DNA"/>
</dbReference>
<evidence type="ECO:0000313" key="2">
    <source>
        <dbReference type="Proteomes" id="UP001162992"/>
    </source>
</evidence>
<gene>
    <name evidence="1" type="ORF">O6H91_08G013300</name>
</gene>